<evidence type="ECO:0000313" key="2">
    <source>
        <dbReference type="Proteomes" id="UP001596119"/>
    </source>
</evidence>
<gene>
    <name evidence="1" type="ORF">ACFQH9_28140</name>
</gene>
<accession>A0ABW1II91</accession>
<protein>
    <submittedName>
        <fullName evidence="1">Uncharacterized protein</fullName>
    </submittedName>
</protein>
<dbReference type="EMBL" id="JBHSQK010000096">
    <property type="protein sequence ID" value="MFC5952142.1"/>
    <property type="molecule type" value="Genomic_DNA"/>
</dbReference>
<keyword evidence="2" id="KW-1185">Reference proteome</keyword>
<sequence length="98" mass="11129">MYEVETVRTRHAPAAQRAALWSETITAFQGRHSYDYPVPERFDATATRQRSDRFQLVTWHIAQGQTIRRARGDDDDHYRLLFPSSAGSICGCRTGTAA</sequence>
<organism evidence="1 2">
    <name type="scientific">Pseudonocardia lutea</name>
    <dbReference type="NCBI Taxonomy" id="2172015"/>
    <lineage>
        <taxon>Bacteria</taxon>
        <taxon>Bacillati</taxon>
        <taxon>Actinomycetota</taxon>
        <taxon>Actinomycetes</taxon>
        <taxon>Pseudonocardiales</taxon>
        <taxon>Pseudonocardiaceae</taxon>
        <taxon>Pseudonocardia</taxon>
    </lineage>
</organism>
<reference evidence="2" key="1">
    <citation type="journal article" date="2019" name="Int. J. Syst. Evol. Microbiol.">
        <title>The Global Catalogue of Microorganisms (GCM) 10K type strain sequencing project: providing services to taxonomists for standard genome sequencing and annotation.</title>
        <authorList>
            <consortium name="The Broad Institute Genomics Platform"/>
            <consortium name="The Broad Institute Genome Sequencing Center for Infectious Disease"/>
            <person name="Wu L."/>
            <person name="Ma J."/>
        </authorList>
    </citation>
    <scope>NUCLEOTIDE SEQUENCE [LARGE SCALE GENOMIC DNA]</scope>
    <source>
        <strain evidence="2">CGMCC 4.7397</strain>
    </source>
</reference>
<dbReference type="RefSeq" id="WP_379570758.1">
    <property type="nucleotide sequence ID" value="NZ_JBHSQK010000096.1"/>
</dbReference>
<proteinExistence type="predicted"/>
<evidence type="ECO:0000313" key="1">
    <source>
        <dbReference type="EMBL" id="MFC5952142.1"/>
    </source>
</evidence>
<name>A0ABW1II91_9PSEU</name>
<dbReference type="Proteomes" id="UP001596119">
    <property type="component" value="Unassembled WGS sequence"/>
</dbReference>
<comment type="caution">
    <text evidence="1">The sequence shown here is derived from an EMBL/GenBank/DDBJ whole genome shotgun (WGS) entry which is preliminary data.</text>
</comment>